<keyword evidence="3" id="KW-1185">Reference proteome</keyword>
<keyword evidence="1" id="KW-0472">Membrane</keyword>
<evidence type="ECO:0000256" key="1">
    <source>
        <dbReference type="SAM" id="Phobius"/>
    </source>
</evidence>
<comment type="caution">
    <text evidence="2">The sequence shown here is derived from an EMBL/GenBank/DDBJ whole genome shotgun (WGS) entry which is preliminary data.</text>
</comment>
<dbReference type="Proteomes" id="UP000295070">
    <property type="component" value="Chromosome 17"/>
</dbReference>
<evidence type="ECO:0000313" key="3">
    <source>
        <dbReference type="Proteomes" id="UP000295070"/>
    </source>
</evidence>
<proteinExistence type="predicted"/>
<dbReference type="AlphaFoldDB" id="A0A484CG82"/>
<name>A0A484CG82_PERFV</name>
<dbReference type="EMBL" id="SCKG01000017">
    <property type="protein sequence ID" value="TDH00905.1"/>
    <property type="molecule type" value="Genomic_DNA"/>
</dbReference>
<organism evidence="2 3">
    <name type="scientific">Perca flavescens</name>
    <name type="common">American yellow perch</name>
    <name type="synonym">Morone flavescens</name>
    <dbReference type="NCBI Taxonomy" id="8167"/>
    <lineage>
        <taxon>Eukaryota</taxon>
        <taxon>Metazoa</taxon>
        <taxon>Chordata</taxon>
        <taxon>Craniata</taxon>
        <taxon>Vertebrata</taxon>
        <taxon>Euteleostomi</taxon>
        <taxon>Actinopterygii</taxon>
        <taxon>Neopterygii</taxon>
        <taxon>Teleostei</taxon>
        <taxon>Neoteleostei</taxon>
        <taxon>Acanthomorphata</taxon>
        <taxon>Eupercaria</taxon>
        <taxon>Perciformes</taxon>
        <taxon>Percoidei</taxon>
        <taxon>Percidae</taxon>
        <taxon>Percinae</taxon>
        <taxon>Perca</taxon>
    </lineage>
</organism>
<keyword evidence="1" id="KW-1133">Transmembrane helix</keyword>
<feature type="transmembrane region" description="Helical" evidence="1">
    <location>
        <begin position="35"/>
        <end position="57"/>
    </location>
</feature>
<dbReference type="STRING" id="8167.A0A484CG82"/>
<reference evidence="2 3" key="1">
    <citation type="submission" date="2019-01" db="EMBL/GenBank/DDBJ databases">
        <title>A chromosome-scale genome assembly of the yellow perch, Perca flavescens.</title>
        <authorList>
            <person name="Feron R."/>
            <person name="Morvezen R."/>
            <person name="Bestin A."/>
            <person name="Haffray P."/>
            <person name="Klopp C."/>
            <person name="Zahm M."/>
            <person name="Cabau C."/>
            <person name="Roques C."/>
            <person name="Donnadieu C."/>
            <person name="Bouchez O."/>
            <person name="Christie M."/>
            <person name="Larson W."/>
            <person name="Guiguen Y."/>
        </authorList>
    </citation>
    <scope>NUCLEOTIDE SEQUENCE [LARGE SCALE GENOMIC DNA]</scope>
    <source>
        <strain evidence="2">YP-PL-M2</strain>
        <tissue evidence="2">Blood</tissue>
    </source>
</reference>
<accession>A0A484CG82</accession>
<sequence>MARVVVEGMPESAVGGGVMLNRRRSKGRRRKRKELLAIQMCLAGVLLGLVVGLKSVAQKAGEGQFRRLLLSTNKPTFILFRTQRTCEVCGKQEQQAVWRQNGG</sequence>
<keyword evidence="1" id="KW-0812">Transmembrane</keyword>
<evidence type="ECO:0000313" key="2">
    <source>
        <dbReference type="EMBL" id="TDH00905.1"/>
    </source>
</evidence>
<gene>
    <name evidence="2" type="ORF">EPR50_G00174520</name>
</gene>
<protein>
    <submittedName>
        <fullName evidence="2">Uncharacterized protein</fullName>
    </submittedName>
</protein>